<evidence type="ECO:0000313" key="1">
    <source>
        <dbReference type="EMBL" id="GBP74245.1"/>
    </source>
</evidence>
<dbReference type="AlphaFoldDB" id="A0A4C1YIT3"/>
<gene>
    <name evidence="1" type="ORF">EVAR_51643_1</name>
</gene>
<reference evidence="1 2" key="1">
    <citation type="journal article" date="2019" name="Commun. Biol.">
        <title>The bagworm genome reveals a unique fibroin gene that provides high tensile strength.</title>
        <authorList>
            <person name="Kono N."/>
            <person name="Nakamura H."/>
            <person name="Ohtoshi R."/>
            <person name="Tomita M."/>
            <person name="Numata K."/>
            <person name="Arakawa K."/>
        </authorList>
    </citation>
    <scope>NUCLEOTIDE SEQUENCE [LARGE SCALE GENOMIC DNA]</scope>
</reference>
<dbReference type="EMBL" id="BGZK01001200">
    <property type="protein sequence ID" value="GBP74245.1"/>
    <property type="molecule type" value="Genomic_DNA"/>
</dbReference>
<evidence type="ECO:0000313" key="2">
    <source>
        <dbReference type="Proteomes" id="UP000299102"/>
    </source>
</evidence>
<dbReference type="Proteomes" id="UP000299102">
    <property type="component" value="Unassembled WGS sequence"/>
</dbReference>
<keyword evidence="2" id="KW-1185">Reference proteome</keyword>
<name>A0A4C1YIT3_EUMVA</name>
<proteinExistence type="predicted"/>
<protein>
    <submittedName>
        <fullName evidence="1">Uncharacterized protein</fullName>
    </submittedName>
</protein>
<accession>A0A4C1YIT3</accession>
<comment type="caution">
    <text evidence="1">The sequence shown here is derived from an EMBL/GenBank/DDBJ whole genome shotgun (WGS) entry which is preliminary data.</text>
</comment>
<sequence length="104" mass="11436">MTSPAAGIRCKCASCLFIGADAPAYASGRFCGGGSDSEKLDRITRSAIVPANGTRLVTGSDVSVRGDRLLLCLTINRATRRSYRFLLRRHLSIRNDMYVRIREL</sequence>
<organism evidence="1 2">
    <name type="scientific">Eumeta variegata</name>
    <name type="common">Bagworm moth</name>
    <name type="synonym">Eumeta japonica</name>
    <dbReference type="NCBI Taxonomy" id="151549"/>
    <lineage>
        <taxon>Eukaryota</taxon>
        <taxon>Metazoa</taxon>
        <taxon>Ecdysozoa</taxon>
        <taxon>Arthropoda</taxon>
        <taxon>Hexapoda</taxon>
        <taxon>Insecta</taxon>
        <taxon>Pterygota</taxon>
        <taxon>Neoptera</taxon>
        <taxon>Endopterygota</taxon>
        <taxon>Lepidoptera</taxon>
        <taxon>Glossata</taxon>
        <taxon>Ditrysia</taxon>
        <taxon>Tineoidea</taxon>
        <taxon>Psychidae</taxon>
        <taxon>Oiketicinae</taxon>
        <taxon>Eumeta</taxon>
    </lineage>
</organism>